<evidence type="ECO:0000259" key="3">
    <source>
        <dbReference type="Pfam" id="PF20990"/>
    </source>
</evidence>
<evidence type="ECO:0000313" key="5">
    <source>
        <dbReference type="Proteomes" id="UP000295066"/>
    </source>
</evidence>
<protein>
    <submittedName>
        <fullName evidence="4">Putative membrane protein DUF2207</fullName>
    </submittedName>
</protein>
<feature type="domain" description="Predicted membrane protein YciQ-like C-terminal" evidence="3">
    <location>
        <begin position="77"/>
        <end position="389"/>
    </location>
</feature>
<dbReference type="EMBL" id="SORI01000043">
    <property type="protein sequence ID" value="TDY52037.1"/>
    <property type="molecule type" value="Genomic_DNA"/>
</dbReference>
<reference evidence="4 5" key="1">
    <citation type="submission" date="2019-03" db="EMBL/GenBank/DDBJ databases">
        <title>Genomic Encyclopedia of Type Strains, Phase IV (KMG-IV): sequencing the most valuable type-strain genomes for metagenomic binning, comparative biology and taxonomic classification.</title>
        <authorList>
            <person name="Goeker M."/>
        </authorList>
    </citation>
    <scope>NUCLEOTIDE SEQUENCE [LARGE SCALE GENOMIC DNA]</scope>
    <source>
        <strain evidence="4 5">DSM 25964</strain>
    </source>
</reference>
<feature type="compositionally biased region" description="Gly residues" evidence="1">
    <location>
        <begin position="435"/>
        <end position="454"/>
    </location>
</feature>
<evidence type="ECO:0000256" key="2">
    <source>
        <dbReference type="SAM" id="Phobius"/>
    </source>
</evidence>
<feature type="transmembrane region" description="Helical" evidence="2">
    <location>
        <begin position="310"/>
        <end position="327"/>
    </location>
</feature>
<proteinExistence type="predicted"/>
<dbReference type="Proteomes" id="UP000295066">
    <property type="component" value="Unassembled WGS sequence"/>
</dbReference>
<accession>A0A4R8LZA5</accession>
<keyword evidence="2" id="KW-1133">Transmembrane helix</keyword>
<keyword evidence="2" id="KW-0472">Membrane</keyword>
<name>A0A4R8LZA5_9BACT</name>
<feature type="transmembrane region" description="Helical" evidence="2">
    <location>
        <begin position="45"/>
        <end position="62"/>
    </location>
</feature>
<feature type="transmembrane region" description="Helical" evidence="2">
    <location>
        <begin position="246"/>
        <end position="265"/>
    </location>
</feature>
<feature type="transmembrane region" description="Helical" evidence="2">
    <location>
        <begin position="220"/>
        <end position="240"/>
    </location>
</feature>
<evidence type="ECO:0000256" key="1">
    <source>
        <dbReference type="SAM" id="MobiDB-lite"/>
    </source>
</evidence>
<dbReference type="Pfam" id="PF20990">
    <property type="entry name" value="DUF2207_C"/>
    <property type="match status" value="1"/>
</dbReference>
<gene>
    <name evidence="4" type="ORF">C8D99_1436</name>
</gene>
<dbReference type="OrthoDB" id="9767603at2"/>
<evidence type="ECO:0000313" key="4">
    <source>
        <dbReference type="EMBL" id="TDY52037.1"/>
    </source>
</evidence>
<feature type="region of interest" description="Disordered" evidence="1">
    <location>
        <begin position="430"/>
        <end position="454"/>
    </location>
</feature>
<sequence length="454" mass="48432">MESAAPFAPGEGLTVVYSWPKGIIAQPSEPAPILERWGRSPYRPVHLAMPVLLLAVMLLFWIRWGKDPAPRPVIPLFSPPAGVEAGFARYVRTMTTDDKSFAAMILGMAVRGILAIEETSLAGEAAKRAGTLPSGAGTALKLLSKLAGTSYRLKLNREKLAGARLTEDERRIADDLFGSTRTDIHLSSADRPVIQDAFRRLGLGFRERGRPLLKTNLGKWIGGVVLFELYALLMLIFMILSGEPRFEPILALLAGPFLLLPLALPLPSGKGSFIAKFFVRVFFPGIFLFVVAGAGFAGASSGLDVDLLSLPGPFLCVGVLLVFKHLLRVRTEEGARLNESIEGLRMFITAAEKHRLEMLSAPSETPQLFETLLPYAFALDAAETWANRFQSVLAAANYTPSWYRGDLNTFTTAAGVAAFTSGFSGAVSSGTRSSGSGGSGSSGGGGGGGGGRGW</sequence>
<feature type="transmembrane region" description="Helical" evidence="2">
    <location>
        <begin position="277"/>
        <end position="298"/>
    </location>
</feature>
<keyword evidence="5" id="KW-1185">Reference proteome</keyword>
<dbReference type="AlphaFoldDB" id="A0A4R8LZA5"/>
<keyword evidence="2" id="KW-0812">Transmembrane</keyword>
<organism evidence="4 5">
    <name type="scientific">Aminivibrio pyruvatiphilus</name>
    <dbReference type="NCBI Taxonomy" id="1005740"/>
    <lineage>
        <taxon>Bacteria</taxon>
        <taxon>Thermotogati</taxon>
        <taxon>Synergistota</taxon>
        <taxon>Synergistia</taxon>
        <taxon>Synergistales</taxon>
        <taxon>Aminobacteriaceae</taxon>
        <taxon>Aminivibrio</taxon>
    </lineage>
</organism>
<dbReference type="InterPro" id="IPR048389">
    <property type="entry name" value="YciQ-like_C"/>
</dbReference>
<comment type="caution">
    <text evidence="4">The sequence shown here is derived from an EMBL/GenBank/DDBJ whole genome shotgun (WGS) entry which is preliminary data.</text>
</comment>